<evidence type="ECO:0000313" key="1">
    <source>
        <dbReference type="EMBL" id="GAI81594.1"/>
    </source>
</evidence>
<protein>
    <submittedName>
        <fullName evidence="1">Uncharacterized protein</fullName>
    </submittedName>
</protein>
<sequence>MIVGIEGGLGSGKTLLMTKYLLKDSVNDRRVMANYGKYLRKD</sequence>
<comment type="caution">
    <text evidence="1">The sequence shown here is derived from an EMBL/GenBank/DDBJ whole genome shotgun (WGS) entry which is preliminary data.</text>
</comment>
<reference evidence="1" key="1">
    <citation type="journal article" date="2014" name="Front. Microbiol.">
        <title>High frequency of phylogenetically diverse reductive dehalogenase-homologous genes in deep subseafloor sedimentary metagenomes.</title>
        <authorList>
            <person name="Kawai M."/>
            <person name="Futagami T."/>
            <person name="Toyoda A."/>
            <person name="Takaki Y."/>
            <person name="Nishi S."/>
            <person name="Hori S."/>
            <person name="Arai W."/>
            <person name="Tsubouchi T."/>
            <person name="Morono Y."/>
            <person name="Uchiyama I."/>
            <person name="Ito T."/>
            <person name="Fujiyama A."/>
            <person name="Inagaki F."/>
            <person name="Takami H."/>
        </authorList>
    </citation>
    <scope>NUCLEOTIDE SEQUENCE</scope>
    <source>
        <strain evidence="1">Expedition CK06-06</strain>
    </source>
</reference>
<dbReference type="EMBL" id="BARW01009528">
    <property type="protein sequence ID" value="GAI81594.1"/>
    <property type="molecule type" value="Genomic_DNA"/>
</dbReference>
<dbReference type="AlphaFoldDB" id="X1TNI9"/>
<name>X1TNI9_9ZZZZ</name>
<gene>
    <name evidence="1" type="ORF">S12H4_19130</name>
</gene>
<proteinExistence type="predicted"/>
<organism evidence="1">
    <name type="scientific">marine sediment metagenome</name>
    <dbReference type="NCBI Taxonomy" id="412755"/>
    <lineage>
        <taxon>unclassified sequences</taxon>
        <taxon>metagenomes</taxon>
        <taxon>ecological metagenomes</taxon>
    </lineage>
</organism>
<accession>X1TNI9</accession>